<evidence type="ECO:0000256" key="5">
    <source>
        <dbReference type="ARBA" id="ARBA00022989"/>
    </source>
</evidence>
<feature type="transmembrane region" description="Helical" evidence="10">
    <location>
        <begin position="92"/>
        <end position="109"/>
    </location>
</feature>
<dbReference type="AlphaFoldDB" id="A0A841F040"/>
<accession>A0A841F040</accession>
<keyword evidence="9 10" id="KW-1208">Phospholipid metabolism</keyword>
<comment type="subunit">
    <text evidence="10">Probably interacts with PlsX.</text>
</comment>
<dbReference type="SMART" id="SM01207">
    <property type="entry name" value="G3P_acyltransf"/>
    <property type="match status" value="1"/>
</dbReference>
<keyword evidence="6 10" id="KW-0443">Lipid metabolism</keyword>
<dbReference type="UniPathway" id="UPA00085"/>
<dbReference type="GO" id="GO:0008654">
    <property type="term" value="P:phospholipid biosynthetic process"/>
    <property type="evidence" value="ECO:0007669"/>
    <property type="project" value="UniProtKB-UniRule"/>
</dbReference>
<evidence type="ECO:0000256" key="6">
    <source>
        <dbReference type="ARBA" id="ARBA00023098"/>
    </source>
</evidence>
<sequence length="216" mass="23878">MSILVLIISCTIAAYLLGSIPTAIWYGEAYFGFDIRKHGSGNAGATNTFRVLGKRAGTIVLLIDAIKGWIATSLALMIYYGHLIEWSECQNLKLLFGFAAVLGHIFPVFSNFKGGKGVATLLGMVMSVHPEAALVCMVIFFLVFISFHYVSLGAIIASLSFPILLLLKTFGKENDLVIVFGFILFLLILITHRKNVVRLFKGQENRIYLRPKKESV</sequence>
<reference evidence="11 12" key="1">
    <citation type="submission" date="2020-08" db="EMBL/GenBank/DDBJ databases">
        <title>Functional genomics of gut bacteria from endangered species of beetles.</title>
        <authorList>
            <person name="Carlos-Shanley C."/>
        </authorList>
    </citation>
    <scope>NUCLEOTIDE SEQUENCE [LARGE SCALE GENOMIC DNA]</scope>
    <source>
        <strain evidence="11 12">S00070</strain>
    </source>
</reference>
<protein>
    <recommendedName>
        <fullName evidence="10">Glycerol-3-phosphate acyltransferase</fullName>
    </recommendedName>
    <alternativeName>
        <fullName evidence="10">Acyl-PO4 G3P acyltransferase</fullName>
    </alternativeName>
    <alternativeName>
        <fullName evidence="10">Acyl-phosphate--glycerol-3-phosphate acyltransferase</fullName>
    </alternativeName>
    <alternativeName>
        <fullName evidence="10">G3P acyltransferase</fullName>
        <shortName evidence="10">GPAT</shortName>
        <ecNumber evidence="10">2.3.1.275</ecNumber>
    </alternativeName>
    <alternativeName>
        <fullName evidence="10">Lysophosphatidic acid synthase</fullName>
        <shortName evidence="10">LPA synthase</shortName>
    </alternativeName>
</protein>
<proteinExistence type="inferred from homology"/>
<dbReference type="Proteomes" id="UP000524404">
    <property type="component" value="Unassembled WGS sequence"/>
</dbReference>
<dbReference type="PANTHER" id="PTHR30309">
    <property type="entry name" value="INNER MEMBRANE PROTEIN YGIH"/>
    <property type="match status" value="1"/>
</dbReference>
<organism evidence="11 12">
    <name type="scientific">Arcicella rosea</name>
    <dbReference type="NCBI Taxonomy" id="502909"/>
    <lineage>
        <taxon>Bacteria</taxon>
        <taxon>Pseudomonadati</taxon>
        <taxon>Bacteroidota</taxon>
        <taxon>Cytophagia</taxon>
        <taxon>Cytophagales</taxon>
        <taxon>Flectobacillaceae</taxon>
        <taxon>Arcicella</taxon>
    </lineage>
</organism>
<feature type="transmembrane region" description="Helical" evidence="10">
    <location>
        <begin position="121"/>
        <end position="145"/>
    </location>
</feature>
<dbReference type="GO" id="GO:0005886">
    <property type="term" value="C:plasma membrane"/>
    <property type="evidence" value="ECO:0007669"/>
    <property type="project" value="UniProtKB-SubCell"/>
</dbReference>
<evidence type="ECO:0000256" key="3">
    <source>
        <dbReference type="ARBA" id="ARBA00022679"/>
    </source>
</evidence>
<evidence type="ECO:0000313" key="12">
    <source>
        <dbReference type="Proteomes" id="UP000524404"/>
    </source>
</evidence>
<comment type="subcellular location">
    <subcellularLocation>
        <location evidence="10">Cell membrane</location>
        <topology evidence="10">Multi-pass membrane protein</topology>
    </subcellularLocation>
</comment>
<evidence type="ECO:0000256" key="8">
    <source>
        <dbReference type="ARBA" id="ARBA00023209"/>
    </source>
</evidence>
<evidence type="ECO:0000256" key="4">
    <source>
        <dbReference type="ARBA" id="ARBA00022692"/>
    </source>
</evidence>
<dbReference type="InterPro" id="IPR003811">
    <property type="entry name" value="G3P_acylTferase_PlsY"/>
</dbReference>
<dbReference type="NCBIfam" id="TIGR00023">
    <property type="entry name" value="glycerol-3-phosphate 1-O-acyltransferase PlsY"/>
    <property type="match status" value="1"/>
</dbReference>
<keyword evidence="5 10" id="KW-1133">Transmembrane helix</keyword>
<keyword evidence="4 10" id="KW-0812">Transmembrane</keyword>
<keyword evidence="8 10" id="KW-0594">Phospholipid biosynthesis</keyword>
<dbReference type="RefSeq" id="WP_184136636.1">
    <property type="nucleotide sequence ID" value="NZ_JACHKT010000036.1"/>
</dbReference>
<evidence type="ECO:0000313" key="11">
    <source>
        <dbReference type="EMBL" id="MBB6005111.1"/>
    </source>
</evidence>
<name>A0A841F040_9BACT</name>
<dbReference type="PANTHER" id="PTHR30309:SF0">
    <property type="entry name" value="GLYCEROL-3-PHOSPHATE ACYLTRANSFERASE-RELATED"/>
    <property type="match status" value="1"/>
</dbReference>
<dbReference type="GO" id="GO:0043772">
    <property type="term" value="F:acyl-phosphate glycerol-3-phosphate acyltransferase activity"/>
    <property type="evidence" value="ECO:0007669"/>
    <property type="project" value="UniProtKB-UniRule"/>
</dbReference>
<evidence type="ECO:0000256" key="7">
    <source>
        <dbReference type="ARBA" id="ARBA00023136"/>
    </source>
</evidence>
<comment type="similarity">
    <text evidence="10">Belongs to the PlsY family.</text>
</comment>
<keyword evidence="11" id="KW-0012">Acyltransferase</keyword>
<dbReference type="EC" id="2.3.1.275" evidence="10"/>
<feature type="transmembrane region" description="Helical" evidence="10">
    <location>
        <begin position="59"/>
        <end position="80"/>
    </location>
</feature>
<gene>
    <name evidence="10" type="primary">plsY</name>
    <name evidence="11" type="ORF">HNP25_003782</name>
</gene>
<evidence type="ECO:0000256" key="1">
    <source>
        <dbReference type="ARBA" id="ARBA00022475"/>
    </source>
</evidence>
<evidence type="ECO:0000256" key="2">
    <source>
        <dbReference type="ARBA" id="ARBA00022516"/>
    </source>
</evidence>
<keyword evidence="1 10" id="KW-1003">Cell membrane</keyword>
<comment type="caution">
    <text evidence="11">The sequence shown here is derived from an EMBL/GenBank/DDBJ whole genome shotgun (WGS) entry which is preliminary data.</text>
</comment>
<dbReference type="EMBL" id="JACHKT010000036">
    <property type="protein sequence ID" value="MBB6005111.1"/>
    <property type="molecule type" value="Genomic_DNA"/>
</dbReference>
<comment type="function">
    <text evidence="10">Catalyzes the transfer of an acyl group from acyl-phosphate (acyl-PO(4)) to glycerol-3-phosphate (G3P) to form lysophosphatidic acid (LPA). This enzyme utilizes acyl-phosphate as fatty acyl donor, but not acyl-CoA or acyl-ACP.</text>
</comment>
<keyword evidence="2 10" id="KW-0444">Lipid biosynthesis</keyword>
<evidence type="ECO:0000256" key="10">
    <source>
        <dbReference type="HAMAP-Rule" id="MF_01043"/>
    </source>
</evidence>
<comment type="catalytic activity">
    <reaction evidence="10">
        <text>an acyl phosphate + sn-glycerol 3-phosphate = a 1-acyl-sn-glycero-3-phosphate + phosphate</text>
        <dbReference type="Rhea" id="RHEA:34075"/>
        <dbReference type="ChEBI" id="CHEBI:43474"/>
        <dbReference type="ChEBI" id="CHEBI:57597"/>
        <dbReference type="ChEBI" id="CHEBI:57970"/>
        <dbReference type="ChEBI" id="CHEBI:59918"/>
        <dbReference type="EC" id="2.3.1.275"/>
    </reaction>
</comment>
<evidence type="ECO:0000256" key="9">
    <source>
        <dbReference type="ARBA" id="ARBA00023264"/>
    </source>
</evidence>
<dbReference type="Pfam" id="PF02660">
    <property type="entry name" value="G3P_acyltransf"/>
    <property type="match status" value="1"/>
</dbReference>
<dbReference type="HAMAP" id="MF_01043">
    <property type="entry name" value="PlsY"/>
    <property type="match status" value="1"/>
</dbReference>
<feature type="transmembrane region" description="Helical" evidence="10">
    <location>
        <begin position="176"/>
        <end position="192"/>
    </location>
</feature>
<keyword evidence="7 10" id="KW-0472">Membrane</keyword>
<keyword evidence="12" id="KW-1185">Reference proteome</keyword>
<keyword evidence="3 10" id="KW-0808">Transferase</keyword>
<comment type="pathway">
    <text evidence="10">Lipid metabolism; phospholipid metabolism.</text>
</comment>